<reference evidence="1 2" key="1">
    <citation type="journal article" date="2006" name="Proc. Natl. Acad. Sci. U.S.A.">
        <title>Molecular genetic anatomy of inter- and intraserotype variation in the human bacterial pathogen group A Streptococcus.</title>
        <authorList>
            <person name="Beres S.B."/>
            <person name="Richter E.W."/>
            <person name="Nagiec M.J."/>
            <person name="Sumby P."/>
            <person name="Porcella S.F."/>
            <person name="DeLeo F.R."/>
            <person name="Musser J.M."/>
        </authorList>
    </citation>
    <scope>NUCLEOTIDE SEQUENCE [LARGE SCALE GENOMIC DNA]</scope>
    <source>
        <strain evidence="1 2">MGAS9429</strain>
    </source>
</reference>
<organism evidence="1 2">
    <name type="scientific">Streptococcus pyogenes serotype M12 (strain MGAS9429)</name>
    <dbReference type="NCBI Taxonomy" id="370551"/>
    <lineage>
        <taxon>Bacteria</taxon>
        <taxon>Bacillati</taxon>
        <taxon>Bacillota</taxon>
        <taxon>Bacilli</taxon>
        <taxon>Lactobacillales</taxon>
        <taxon>Streptococcaceae</taxon>
        <taxon>Streptococcus</taxon>
    </lineage>
</organism>
<name>Q1JJS9_STRPC</name>
<dbReference type="KEGG" id="spk:MGAS9429_Spy1707"/>
<gene>
    <name evidence="1" type="ordered locus">MGAS9429_Spy1707</name>
</gene>
<dbReference type="HOGENOM" id="CLU_3398792_0_0_9"/>
<accession>Q1JJS9</accession>
<dbReference type="Proteomes" id="UP000002433">
    <property type="component" value="Chromosome"/>
</dbReference>
<evidence type="ECO:0000313" key="2">
    <source>
        <dbReference type="Proteomes" id="UP000002433"/>
    </source>
</evidence>
<protein>
    <submittedName>
        <fullName evidence="1">Uncharacterized protein</fullName>
    </submittedName>
</protein>
<dbReference type="AlphaFoldDB" id="Q1JJS9"/>
<proteinExistence type="predicted"/>
<dbReference type="EMBL" id="CP000259">
    <property type="protein sequence ID" value="ABF32894.1"/>
    <property type="molecule type" value="Genomic_DNA"/>
</dbReference>
<sequence>MRHDTKGGLTLLIKPISYETSKKAFKQRLSV</sequence>
<evidence type="ECO:0000313" key="1">
    <source>
        <dbReference type="EMBL" id="ABF32894.1"/>
    </source>
</evidence>